<dbReference type="Proteomes" id="UP000515788">
    <property type="component" value="Chromosome 6"/>
</dbReference>
<evidence type="ECO:0000256" key="1">
    <source>
        <dbReference type="ARBA" id="ARBA00022614"/>
    </source>
</evidence>
<reference evidence="4 5" key="1">
    <citation type="submission" date="2020-06" db="EMBL/GenBank/DDBJ databases">
        <title>The yeast mating-type switching endonuclease HO is a domesticated member of an unorthodox homing genetic element family.</title>
        <authorList>
            <person name="Coughlan A.Y."/>
            <person name="Lombardi L."/>
            <person name="Braun-Galleani S."/>
            <person name="Martos A.R."/>
            <person name="Galeote V."/>
            <person name="Bigey F."/>
            <person name="Dequin S."/>
            <person name="Byrne K.P."/>
            <person name="Wolfe K.H."/>
        </authorList>
    </citation>
    <scope>NUCLEOTIDE SEQUENCE [LARGE SCALE GENOMIC DNA]</scope>
    <source>
        <strain evidence="4 5">CBS764</strain>
    </source>
</reference>
<dbReference type="Pfam" id="PF13855">
    <property type="entry name" value="LRR_8"/>
    <property type="match status" value="1"/>
</dbReference>
<dbReference type="PANTHER" id="PTHR15454">
    <property type="entry name" value="NISCHARIN RELATED"/>
    <property type="match status" value="1"/>
</dbReference>
<feature type="region of interest" description="Disordered" evidence="3">
    <location>
        <begin position="777"/>
        <end position="803"/>
    </location>
</feature>
<feature type="region of interest" description="Disordered" evidence="3">
    <location>
        <begin position="515"/>
        <end position="618"/>
    </location>
</feature>
<sequence>MSLNGAAASALMSSMNPIVAENQNQGVVPAKSALVPLDGVATTSSKPPKERALRDVISKRLSQQDPSGSTVKLIGLNITSIPEPDVELLRNVERLSLRKNLLLHLPSNFCTLKSLRYLDLDNNILQEIPPVLMQCPKLEILDLSYNNIECLPQEISTLWSQQLKVLSLKNNNVSSIWGLKSIVKFENLRVLEILGNPINQEELEAVRSYTPMTSSMVKEEYWLIALRRYLEDHSLPASESHHDSKMSKAAKRMGYINTPSPGSVDSVGSAASSPVPIQMPNSEADSSYSTAETTNNDLYNHSKFNDYFKRLSILPEEASNNEQHKVSHDELVVACRKLLFSFTECQQNVRKIASFCKEKAVAVNVVSLLYSVRSHIDNLVGVLEQAENEKNSHDGALIKLCMTIIAIFKLIIGQLRKNFKAFFGADDLCFIRMFYMTLVCSYTEIYNAWCFIDAGEARKARNRHLARAHSAINLSSSNTSAGASALYLPRTRSNTLQSRAAPVALGLNAVQPSMENSLHNAGGHSGNAMLSPPPNGHSPIQAKPVQSAAVITPPSNNTLMHNVPYHSNESRQSDSSPRQHHTNSPRSRKVTEPQVPSGRDGVDGDAGPLLTSSGGSSVDPQLYQTLNTVIGMVNVVYERLTSEISKAAMASTTGQQELTDVLLTKIRDLTDTCCQAMELSKILNERLQLLTSEADISEKLLTTSEKVKTWENINAFLKSIISILANTKVVMTDMPGLNEIRPNLATLAKITKDVTVILELSSYKGVSVLTAQNQIQNSSQNPSHGYSHAVSNHQTSSTGEENDEKFYTSITTPQITPAHSQVANPLDNFAG</sequence>
<dbReference type="AlphaFoldDB" id="A0A7G3ZKR9"/>
<organism evidence="4 5">
    <name type="scientific">Torulaspora globosa</name>
    <dbReference type="NCBI Taxonomy" id="48254"/>
    <lineage>
        <taxon>Eukaryota</taxon>
        <taxon>Fungi</taxon>
        <taxon>Dikarya</taxon>
        <taxon>Ascomycota</taxon>
        <taxon>Saccharomycotina</taxon>
        <taxon>Saccharomycetes</taxon>
        <taxon>Saccharomycetales</taxon>
        <taxon>Saccharomycetaceae</taxon>
        <taxon>Torulaspora</taxon>
    </lineage>
</organism>
<dbReference type="Gene3D" id="3.80.10.10">
    <property type="entry name" value="Ribonuclease Inhibitor"/>
    <property type="match status" value="1"/>
</dbReference>
<feature type="compositionally biased region" description="Basic residues" evidence="3">
    <location>
        <begin position="578"/>
        <end position="588"/>
    </location>
</feature>
<dbReference type="GO" id="GO:0005737">
    <property type="term" value="C:cytoplasm"/>
    <property type="evidence" value="ECO:0007669"/>
    <property type="project" value="TreeGrafter"/>
</dbReference>
<dbReference type="KEGG" id="tgb:HG536_0F04310"/>
<name>A0A7G3ZKR9_9SACH</name>
<evidence type="ECO:0008006" key="6">
    <source>
        <dbReference type="Google" id="ProtNLM"/>
    </source>
</evidence>
<dbReference type="InterPro" id="IPR019487">
    <property type="entry name" value="RAM_signalling_pathway_SOG2"/>
</dbReference>
<keyword evidence="2" id="KW-0677">Repeat</keyword>
<evidence type="ECO:0000313" key="5">
    <source>
        <dbReference type="Proteomes" id="UP000515788"/>
    </source>
</evidence>
<dbReference type="InterPro" id="IPR001611">
    <property type="entry name" value="Leu-rich_rpt"/>
</dbReference>
<dbReference type="InterPro" id="IPR003591">
    <property type="entry name" value="Leu-rich_rpt_typical-subtyp"/>
</dbReference>
<proteinExistence type="predicted"/>
<dbReference type="EMBL" id="CP059251">
    <property type="protein sequence ID" value="QLL34105.1"/>
    <property type="molecule type" value="Genomic_DNA"/>
</dbReference>
<protein>
    <recommendedName>
        <fullName evidence="6">RAM signaling network component</fullName>
    </recommendedName>
</protein>
<dbReference type="PROSITE" id="PS51450">
    <property type="entry name" value="LRR"/>
    <property type="match status" value="3"/>
</dbReference>
<dbReference type="SUPFAM" id="SSF52075">
    <property type="entry name" value="Outer arm dynein light chain 1"/>
    <property type="match status" value="1"/>
</dbReference>
<keyword evidence="5" id="KW-1185">Reference proteome</keyword>
<gene>
    <name evidence="4" type="ORF">HG536_0F04310</name>
</gene>
<feature type="compositionally biased region" description="Polar residues" evidence="3">
    <location>
        <begin position="789"/>
        <end position="799"/>
    </location>
</feature>
<dbReference type="SMART" id="SM00369">
    <property type="entry name" value="LRR_TYP"/>
    <property type="match status" value="3"/>
</dbReference>
<dbReference type="RefSeq" id="XP_037140779.1">
    <property type="nucleotide sequence ID" value="XM_037284883.1"/>
</dbReference>
<evidence type="ECO:0000313" key="4">
    <source>
        <dbReference type="EMBL" id="QLL34105.1"/>
    </source>
</evidence>
<dbReference type="GeneID" id="59327320"/>
<dbReference type="OrthoDB" id="1394818at2759"/>
<evidence type="ECO:0000256" key="2">
    <source>
        <dbReference type="ARBA" id="ARBA00022737"/>
    </source>
</evidence>
<dbReference type="Pfam" id="PF10428">
    <property type="entry name" value="SOG2"/>
    <property type="match status" value="1"/>
</dbReference>
<evidence type="ECO:0000256" key="3">
    <source>
        <dbReference type="SAM" id="MobiDB-lite"/>
    </source>
</evidence>
<keyword evidence="1" id="KW-0433">Leucine-rich repeat</keyword>
<accession>A0A7G3ZKR9</accession>
<dbReference type="InterPro" id="IPR032675">
    <property type="entry name" value="LRR_dom_sf"/>
</dbReference>